<name>A0A858RDI1_9BACT</name>
<reference evidence="1 2" key="1">
    <citation type="submission" date="2020-04" db="EMBL/GenBank/DDBJ databases">
        <title>Luteolibacter sp. G-1-1-1 isolated from soil.</title>
        <authorList>
            <person name="Dahal R.H."/>
        </authorList>
    </citation>
    <scope>NUCLEOTIDE SEQUENCE [LARGE SCALE GENOMIC DNA]</scope>
    <source>
        <strain evidence="1 2">G-1-1-1</strain>
    </source>
</reference>
<dbReference type="AlphaFoldDB" id="A0A858RDI1"/>
<keyword evidence="2" id="KW-1185">Reference proteome</keyword>
<dbReference type="Proteomes" id="UP000501812">
    <property type="component" value="Chromosome"/>
</dbReference>
<evidence type="ECO:0000313" key="1">
    <source>
        <dbReference type="EMBL" id="QJE94765.1"/>
    </source>
</evidence>
<dbReference type="KEGG" id="luo:HHL09_02875"/>
<sequence length="154" mass="16238">MRPSCAKDFSSMRGSPLLRTLIVLAALLVTGLALSRLTMARPSPSTSAAKQETKAAPEPALAKTTFELILSGTAKEVSLDAGAATVTKTDTAGPISGSLELSGESPVVSLRVTWKDEAPGHRFAMLRLEVPGKDTLEHVFTAPGEIDDIWEPLP</sequence>
<dbReference type="RefSeq" id="WP_169452986.1">
    <property type="nucleotide sequence ID" value="NZ_CP051774.1"/>
</dbReference>
<proteinExistence type="predicted"/>
<evidence type="ECO:0000313" key="2">
    <source>
        <dbReference type="Proteomes" id="UP000501812"/>
    </source>
</evidence>
<gene>
    <name evidence="1" type="ORF">HHL09_02875</name>
</gene>
<accession>A0A858RDI1</accession>
<organism evidence="1 2">
    <name type="scientific">Luteolibacter luteus</name>
    <dbReference type="NCBI Taxonomy" id="2728835"/>
    <lineage>
        <taxon>Bacteria</taxon>
        <taxon>Pseudomonadati</taxon>
        <taxon>Verrucomicrobiota</taxon>
        <taxon>Verrucomicrobiia</taxon>
        <taxon>Verrucomicrobiales</taxon>
        <taxon>Verrucomicrobiaceae</taxon>
        <taxon>Luteolibacter</taxon>
    </lineage>
</organism>
<protein>
    <submittedName>
        <fullName evidence="1">Uncharacterized protein</fullName>
    </submittedName>
</protein>
<dbReference type="EMBL" id="CP051774">
    <property type="protein sequence ID" value="QJE94765.1"/>
    <property type="molecule type" value="Genomic_DNA"/>
</dbReference>